<accession>A0AA95GJP4</accession>
<protein>
    <recommendedName>
        <fullName evidence="4">Lipoprotein</fullName>
    </recommendedName>
</protein>
<keyword evidence="1" id="KW-0732">Signal</keyword>
<organism evidence="2 3">
    <name type="scientific">Arsenophonus nasoniae</name>
    <name type="common">son-killer infecting Nasonia vitripennis</name>
    <dbReference type="NCBI Taxonomy" id="638"/>
    <lineage>
        <taxon>Bacteria</taxon>
        <taxon>Pseudomonadati</taxon>
        <taxon>Pseudomonadota</taxon>
        <taxon>Gammaproteobacteria</taxon>
        <taxon>Enterobacterales</taxon>
        <taxon>Morganellaceae</taxon>
        <taxon>Arsenophonus</taxon>
    </lineage>
</organism>
<evidence type="ECO:0000313" key="2">
    <source>
        <dbReference type="EMBL" id="WGM00273.1"/>
    </source>
</evidence>
<name>A0AA95GJP4_9GAMM</name>
<feature type="chain" id="PRO_5041703468" description="Lipoprotein" evidence="1">
    <location>
        <begin position="23"/>
        <end position="81"/>
    </location>
</feature>
<sequence>MKLLYKASIIILFGCYSISSIANNTQMPLTTKNTDNIRYHKNRYHSYEQINAIMGRNFNEARAMLQQNLDFAKESVNENLN</sequence>
<dbReference type="AlphaFoldDB" id="A0AA95GJP4"/>
<evidence type="ECO:0008006" key="4">
    <source>
        <dbReference type="Google" id="ProtNLM"/>
    </source>
</evidence>
<dbReference type="Proteomes" id="UP001177595">
    <property type="component" value="Chromosome"/>
</dbReference>
<proteinExistence type="predicted"/>
<gene>
    <name evidence="2" type="ORF">QE210_10290</name>
</gene>
<dbReference type="EMBL" id="CP123504">
    <property type="protein sequence ID" value="WGM00273.1"/>
    <property type="molecule type" value="Genomic_DNA"/>
</dbReference>
<evidence type="ECO:0000256" key="1">
    <source>
        <dbReference type="SAM" id="SignalP"/>
    </source>
</evidence>
<reference evidence="2" key="1">
    <citation type="submission" date="2023-04" db="EMBL/GenBank/DDBJ databases">
        <title>Genome dynamics across the evolutionary transition to endosymbiosis.</title>
        <authorList>
            <person name="Siozios S."/>
            <person name="Nadal-Jimenez P."/>
            <person name="Azagi T."/>
            <person name="Sprong H."/>
            <person name="Frost C.L."/>
            <person name="Parratt S.R."/>
            <person name="Taylor G."/>
            <person name="Brettell L."/>
            <person name="Lew K.C."/>
            <person name="Croft L."/>
            <person name="King K.C."/>
            <person name="Brockhurst M.A."/>
            <person name="Hypsa V."/>
            <person name="Novakova E."/>
            <person name="Darby A.C."/>
            <person name="Hurst G.D.D."/>
        </authorList>
    </citation>
    <scope>NUCLEOTIDE SEQUENCE</scope>
    <source>
        <strain evidence="2">APv</strain>
    </source>
</reference>
<dbReference type="RefSeq" id="WP_280623862.1">
    <property type="nucleotide sequence ID" value="NZ_CP123504.1"/>
</dbReference>
<feature type="signal peptide" evidence="1">
    <location>
        <begin position="1"/>
        <end position="22"/>
    </location>
</feature>
<evidence type="ECO:0000313" key="3">
    <source>
        <dbReference type="Proteomes" id="UP001177595"/>
    </source>
</evidence>